<dbReference type="Pfam" id="PF05598">
    <property type="entry name" value="DUF772"/>
    <property type="match status" value="1"/>
</dbReference>
<dbReference type="InterPro" id="IPR008490">
    <property type="entry name" value="Transposase_InsH_N"/>
</dbReference>
<dbReference type="EMBL" id="SJPL01000001">
    <property type="protein sequence ID" value="TWT69186.1"/>
    <property type="molecule type" value="Genomic_DNA"/>
</dbReference>
<reference evidence="2 3" key="1">
    <citation type="submission" date="2019-02" db="EMBL/GenBank/DDBJ databases">
        <title>Deep-cultivation of Planctomycetes and their phenomic and genomic characterization uncovers novel biology.</title>
        <authorList>
            <person name="Wiegand S."/>
            <person name="Jogler M."/>
            <person name="Boedeker C."/>
            <person name="Pinto D."/>
            <person name="Vollmers J."/>
            <person name="Rivas-Marin E."/>
            <person name="Kohn T."/>
            <person name="Peeters S.H."/>
            <person name="Heuer A."/>
            <person name="Rast P."/>
            <person name="Oberbeckmann S."/>
            <person name="Bunk B."/>
            <person name="Jeske O."/>
            <person name="Meyerdierks A."/>
            <person name="Storesund J.E."/>
            <person name="Kallscheuer N."/>
            <person name="Luecker S."/>
            <person name="Lage O.M."/>
            <person name="Pohl T."/>
            <person name="Merkel B.J."/>
            <person name="Hornburger P."/>
            <person name="Mueller R.-W."/>
            <person name="Bruemmer F."/>
            <person name="Labrenz M."/>
            <person name="Spormann A.M."/>
            <person name="Op Den Camp H."/>
            <person name="Overmann J."/>
            <person name="Amann R."/>
            <person name="Jetten M.S.M."/>
            <person name="Mascher T."/>
            <person name="Medema M.H."/>
            <person name="Devos D.P."/>
            <person name="Kaster A.-K."/>
            <person name="Ovreas L."/>
            <person name="Rohde M."/>
            <person name="Galperin M.Y."/>
            <person name="Jogler C."/>
        </authorList>
    </citation>
    <scope>NUCLEOTIDE SEQUENCE [LARGE SCALE GENOMIC DNA]</scope>
    <source>
        <strain evidence="2 3">Pan14r</strain>
    </source>
</reference>
<organism evidence="2 3">
    <name type="scientific">Crateriforma conspicua</name>
    <dbReference type="NCBI Taxonomy" id="2527996"/>
    <lineage>
        <taxon>Bacteria</taxon>
        <taxon>Pseudomonadati</taxon>
        <taxon>Planctomycetota</taxon>
        <taxon>Planctomycetia</taxon>
        <taxon>Planctomycetales</taxon>
        <taxon>Planctomycetaceae</taxon>
        <taxon>Crateriforma</taxon>
    </lineage>
</organism>
<name>A0A5C5Y0C3_9PLAN</name>
<dbReference type="RefSeq" id="WP_165701272.1">
    <property type="nucleotide sequence ID" value="NZ_CP036319.1"/>
</dbReference>
<evidence type="ECO:0000313" key="2">
    <source>
        <dbReference type="EMBL" id="TWT69186.1"/>
    </source>
</evidence>
<evidence type="ECO:0000313" key="3">
    <source>
        <dbReference type="Proteomes" id="UP000317238"/>
    </source>
</evidence>
<proteinExistence type="predicted"/>
<keyword evidence="3" id="KW-1185">Reference proteome</keyword>
<evidence type="ECO:0000259" key="1">
    <source>
        <dbReference type="Pfam" id="PF05598"/>
    </source>
</evidence>
<protein>
    <recommendedName>
        <fullName evidence="1">Transposase InsH N-terminal domain-containing protein</fullName>
    </recommendedName>
</protein>
<sequence>MATLDGISSARKIDRRCQTDLIYRWFCGGISVNYRTICDFRIQQVQLLSNILTSSVASLIKQGFVRLDEIAQDGMRMRAEVRFVASRP</sequence>
<comment type="caution">
    <text evidence="2">The sequence shown here is derived from an EMBL/GenBank/DDBJ whole genome shotgun (WGS) entry which is preliminary data.</text>
</comment>
<dbReference type="Proteomes" id="UP000317238">
    <property type="component" value="Unassembled WGS sequence"/>
</dbReference>
<gene>
    <name evidence="2" type="ORF">Pan14r_14710</name>
</gene>
<dbReference type="AlphaFoldDB" id="A0A5C5Y0C3"/>
<accession>A0A5C5Y0C3</accession>
<feature type="domain" description="Transposase InsH N-terminal" evidence="1">
    <location>
        <begin position="2"/>
        <end position="41"/>
    </location>
</feature>